<reference evidence="1 2" key="1">
    <citation type="submission" date="2018-03" db="EMBL/GenBank/DDBJ databases">
        <title>The ancient ancestry and fast evolution of plastids.</title>
        <authorList>
            <person name="Moore K.R."/>
            <person name="Magnabosco C."/>
            <person name="Momper L."/>
            <person name="Gold D.A."/>
            <person name="Bosak T."/>
            <person name="Fournier G.P."/>
        </authorList>
    </citation>
    <scope>NUCLEOTIDE SEQUENCE [LARGE SCALE GENOMIC DNA]</scope>
    <source>
        <strain evidence="1 2">CCALA 037</strain>
    </source>
</reference>
<dbReference type="OrthoDB" id="526290at2"/>
<comment type="caution">
    <text evidence="1">The sequence shown here is derived from an EMBL/GenBank/DDBJ whole genome shotgun (WGS) entry which is preliminary data.</text>
</comment>
<name>A0A2T1GIR3_9CYAN</name>
<dbReference type="EMBL" id="PVWO01000068">
    <property type="protein sequence ID" value="PSB57647.1"/>
    <property type="molecule type" value="Genomic_DNA"/>
</dbReference>
<keyword evidence="2" id="KW-1185">Reference proteome</keyword>
<dbReference type="AlphaFoldDB" id="A0A2T1GIR3"/>
<dbReference type="Pfam" id="PF08852">
    <property type="entry name" value="DUF1822"/>
    <property type="match status" value="1"/>
</dbReference>
<gene>
    <name evidence="1" type="ORF">C7B77_07670</name>
</gene>
<evidence type="ECO:0008006" key="3">
    <source>
        <dbReference type="Google" id="ProtNLM"/>
    </source>
</evidence>
<dbReference type="Proteomes" id="UP000238937">
    <property type="component" value="Unassembled WGS sequence"/>
</dbReference>
<protein>
    <recommendedName>
        <fullName evidence="3">DUF1822 domain-containing protein</fullName>
    </recommendedName>
</protein>
<evidence type="ECO:0000313" key="2">
    <source>
        <dbReference type="Proteomes" id="UP000238937"/>
    </source>
</evidence>
<accession>A0A2T1GIR3</accession>
<proteinExistence type="predicted"/>
<organism evidence="1 2">
    <name type="scientific">Chamaesiphon polymorphus CCALA 037</name>
    <dbReference type="NCBI Taxonomy" id="2107692"/>
    <lineage>
        <taxon>Bacteria</taxon>
        <taxon>Bacillati</taxon>
        <taxon>Cyanobacteriota</taxon>
        <taxon>Cyanophyceae</taxon>
        <taxon>Gomontiellales</taxon>
        <taxon>Chamaesiphonaceae</taxon>
        <taxon>Chamaesiphon</taxon>
    </lineage>
</organism>
<dbReference type="InterPro" id="IPR014951">
    <property type="entry name" value="DUF1822"/>
</dbReference>
<dbReference type="RefSeq" id="WP_106302367.1">
    <property type="nucleotide sequence ID" value="NZ_PVWO01000068.1"/>
</dbReference>
<evidence type="ECO:0000313" key="1">
    <source>
        <dbReference type="EMBL" id="PSB57647.1"/>
    </source>
</evidence>
<sequence length="466" mass="53075">MSIFQQQTQLLTTIYPEHVWIDVDLSNLGESPDWVKLDRVCIGAIAKYLTESLDLDVEPIFPSAELERSFVSKIVNGFVLLVSGVKVAFIPSLDLDLAGFEVQQEWVDLSRWMADYYVPVRIDLESNCLHLWGFISHQSLQQRSHLDRHVRSYEIEGVDLIADLDSLWTTCDLVANKIVPPERGKIPHELQISHSEAATLIDRLHQDRSSCSPRLILPFEKWGAIIDSPEYLTMYAHPKPGVIQISKWFQEVTELANNIVDRGWVKMSEVFDKSQPKPSYLGGYMAAPAVKGISLGNDLEIHRAVRNLYNSQNTTKKVDLPADIDSPMLLLIYLMQHTTDEYLRWQAAEYLWTISPENERNWHRRIKDLGLVMQGHKLGLMVAAIPLIDGTYAILNRVYPIGTESHLPPNVRLNLFAEDGDCICEVESRSMVMDNYIQLYFTASGGDRFNIQVSMDEDTIVEAFAI</sequence>